<dbReference type="Proteomes" id="UP000712673">
    <property type="component" value="Unassembled WGS sequence"/>
</dbReference>
<evidence type="ECO:0000313" key="2">
    <source>
        <dbReference type="Proteomes" id="UP000712673"/>
    </source>
</evidence>
<reference evidence="1" key="1">
    <citation type="submission" date="2019-03" db="EMBL/GenBank/DDBJ databases">
        <title>Lake Tanganyika Metagenome-Assembled Genomes (MAGs).</title>
        <authorList>
            <person name="Tran P."/>
        </authorList>
    </citation>
    <scope>NUCLEOTIDE SEQUENCE</scope>
    <source>
        <strain evidence="1">K_DeepCast_65m_m2_066</strain>
    </source>
</reference>
<dbReference type="SUPFAM" id="SSF89095">
    <property type="entry name" value="GatB/YqeY motif"/>
    <property type="match status" value="1"/>
</dbReference>
<name>A0A938B0I9_UNCTE</name>
<dbReference type="InterPro" id="IPR019004">
    <property type="entry name" value="YqeY/Aim41"/>
</dbReference>
<evidence type="ECO:0000313" key="1">
    <source>
        <dbReference type="EMBL" id="MBM3223812.1"/>
    </source>
</evidence>
<dbReference type="Gene3D" id="1.10.1510.10">
    <property type="entry name" value="Uncharacterised protein YqeY/AIM41 PF09424, N-terminal domain"/>
    <property type="match status" value="1"/>
</dbReference>
<dbReference type="Gene3D" id="1.10.10.410">
    <property type="match status" value="1"/>
</dbReference>
<dbReference type="GO" id="GO:0016884">
    <property type="term" value="F:carbon-nitrogen ligase activity, with glutamine as amido-N-donor"/>
    <property type="evidence" value="ECO:0007669"/>
    <property type="project" value="InterPro"/>
</dbReference>
<dbReference type="AlphaFoldDB" id="A0A938B0I9"/>
<dbReference type="PANTHER" id="PTHR28055:SF1">
    <property type="entry name" value="ALTERED INHERITANCE OF MITOCHONDRIA PROTEIN 41, MITOCHONDRIAL"/>
    <property type="match status" value="1"/>
</dbReference>
<sequence length="152" mass="16733">MALCEQFQADLTRAMKSGDKVRLATLRLLTAALKNRQIAKGSALDDTDALEALRLATKQRREAITLARQYGREEIAQQEEQELAILEAYLPEQLSTADLVQRIDTIIREVGATSAKDLGQVMRILMPTVQGRADGNTVNCLVRERLAGSLPG</sequence>
<dbReference type="EMBL" id="VGLS01000204">
    <property type="protein sequence ID" value="MBM3223812.1"/>
    <property type="molecule type" value="Genomic_DNA"/>
</dbReference>
<dbReference type="Pfam" id="PF09424">
    <property type="entry name" value="YqeY"/>
    <property type="match status" value="1"/>
</dbReference>
<dbReference type="InterPro" id="IPR023168">
    <property type="entry name" value="GatB_Yqey_C_2"/>
</dbReference>
<gene>
    <name evidence="1" type="ORF">FJZ47_08440</name>
</gene>
<dbReference type="InterPro" id="IPR042184">
    <property type="entry name" value="YqeY/Aim41_N"/>
</dbReference>
<proteinExistence type="predicted"/>
<organism evidence="1 2">
    <name type="scientific">Tectimicrobiota bacterium</name>
    <dbReference type="NCBI Taxonomy" id="2528274"/>
    <lineage>
        <taxon>Bacteria</taxon>
        <taxon>Pseudomonadati</taxon>
        <taxon>Nitrospinota/Tectimicrobiota group</taxon>
        <taxon>Candidatus Tectimicrobiota</taxon>
    </lineage>
</organism>
<accession>A0A938B0I9</accession>
<dbReference type="PANTHER" id="PTHR28055">
    <property type="entry name" value="ALTERED INHERITANCE OF MITOCHONDRIA PROTEIN 41, MITOCHONDRIAL"/>
    <property type="match status" value="1"/>
</dbReference>
<dbReference type="InterPro" id="IPR003789">
    <property type="entry name" value="Asn/Gln_tRNA_amidoTrase-B-like"/>
</dbReference>
<protein>
    <submittedName>
        <fullName evidence="1">GatB/YqeY domain-containing protein</fullName>
    </submittedName>
</protein>
<comment type="caution">
    <text evidence="1">The sequence shown here is derived from an EMBL/GenBank/DDBJ whole genome shotgun (WGS) entry which is preliminary data.</text>
</comment>